<dbReference type="AlphaFoldDB" id="A0A0R2I4B2"/>
<name>A0A0R2I4B2_CARDV</name>
<keyword evidence="9" id="KW-1185">Reference proteome</keyword>
<dbReference type="Gene3D" id="3.40.30.10">
    <property type="entry name" value="Glutaredoxin"/>
    <property type="match status" value="1"/>
</dbReference>
<keyword evidence="4 7" id="KW-0560">Oxidoreductase</keyword>
<evidence type="ECO:0000256" key="5">
    <source>
        <dbReference type="ARBA" id="ARBA00069346"/>
    </source>
</evidence>
<evidence type="ECO:0000256" key="4">
    <source>
        <dbReference type="ARBA" id="ARBA00023002"/>
    </source>
</evidence>
<dbReference type="InterPro" id="IPR000889">
    <property type="entry name" value="Glutathione_peroxidase"/>
</dbReference>
<dbReference type="PROSITE" id="PS51355">
    <property type="entry name" value="GLUTATHIONE_PEROXID_3"/>
    <property type="match status" value="1"/>
</dbReference>
<protein>
    <recommendedName>
        <fullName evidence="5 7">Glutathione peroxidase</fullName>
    </recommendedName>
</protein>
<dbReference type="eggNOG" id="COG0386">
    <property type="taxonomic scope" value="Bacteria"/>
</dbReference>
<evidence type="ECO:0000313" key="9">
    <source>
        <dbReference type="Proteomes" id="UP000051658"/>
    </source>
</evidence>
<accession>A0A0R2I4B2</accession>
<dbReference type="InterPro" id="IPR029759">
    <property type="entry name" value="GPX_AS"/>
</dbReference>
<evidence type="ECO:0000256" key="3">
    <source>
        <dbReference type="ARBA" id="ARBA00022559"/>
    </source>
</evidence>
<dbReference type="InterPro" id="IPR036249">
    <property type="entry name" value="Thioredoxin-like_sf"/>
</dbReference>
<dbReference type="PROSITE" id="PS00460">
    <property type="entry name" value="GLUTATHIONE_PEROXID_1"/>
    <property type="match status" value="1"/>
</dbReference>
<evidence type="ECO:0000256" key="2">
    <source>
        <dbReference type="ARBA" id="ARBA00006926"/>
    </source>
</evidence>
<evidence type="ECO:0000256" key="1">
    <source>
        <dbReference type="ARBA" id="ARBA00000217"/>
    </source>
</evidence>
<comment type="caution">
    <text evidence="8">The sequence shown here is derived from an EMBL/GenBank/DDBJ whole genome shotgun (WGS) entry which is preliminary data.</text>
</comment>
<comment type="catalytic activity">
    <reaction evidence="1">
        <text>2 glutathione + H2O2 = glutathione disulfide + 2 H2O</text>
        <dbReference type="Rhea" id="RHEA:16833"/>
        <dbReference type="ChEBI" id="CHEBI:15377"/>
        <dbReference type="ChEBI" id="CHEBI:16240"/>
        <dbReference type="ChEBI" id="CHEBI:57925"/>
        <dbReference type="ChEBI" id="CHEBI:58297"/>
        <dbReference type="EC" id="1.11.1.9"/>
    </reaction>
</comment>
<dbReference type="PANTHER" id="PTHR11592:SF78">
    <property type="entry name" value="GLUTATHIONE PEROXIDASE"/>
    <property type="match status" value="1"/>
</dbReference>
<evidence type="ECO:0000256" key="7">
    <source>
        <dbReference type="RuleBase" id="RU000499"/>
    </source>
</evidence>
<sequence>MFDTIKETICKRGIAMSVYQFNVTQMNGEEVSLSKYKGKVLLIVNTASKCGLTPQLEGLEAMYEQFKEKDFVILGFPCNQFMMQDPKSNDEIMEFCQLNYGVTFPMHQKIKVKGKDADPLYKYLVEQTDGKKIEWNFAKFLIGRDGELIERFPSKMPPSEFIDQVEKVVIN</sequence>
<dbReference type="Proteomes" id="UP000051658">
    <property type="component" value="Unassembled WGS sequence"/>
</dbReference>
<feature type="active site" evidence="6">
    <location>
        <position position="50"/>
    </location>
</feature>
<reference evidence="8 9" key="1">
    <citation type="journal article" date="2015" name="Genome Announc.">
        <title>Expanding the biotechnology potential of lactobacilli through comparative genomics of 213 strains and associated genera.</title>
        <authorList>
            <person name="Sun Z."/>
            <person name="Harris H.M."/>
            <person name="McCann A."/>
            <person name="Guo C."/>
            <person name="Argimon S."/>
            <person name="Zhang W."/>
            <person name="Yang X."/>
            <person name="Jeffery I.B."/>
            <person name="Cooney J.C."/>
            <person name="Kagawa T.F."/>
            <person name="Liu W."/>
            <person name="Song Y."/>
            <person name="Salvetti E."/>
            <person name="Wrobel A."/>
            <person name="Rasinkangas P."/>
            <person name="Parkhill J."/>
            <person name="Rea M.C."/>
            <person name="O'Sullivan O."/>
            <person name="Ritari J."/>
            <person name="Douillard F.P."/>
            <person name="Paul Ross R."/>
            <person name="Yang R."/>
            <person name="Briner A.E."/>
            <person name="Felis G.E."/>
            <person name="de Vos W.M."/>
            <person name="Barrangou R."/>
            <person name="Klaenhammer T.R."/>
            <person name="Caufield P.W."/>
            <person name="Cui Y."/>
            <person name="Zhang H."/>
            <person name="O'Toole P.W."/>
        </authorList>
    </citation>
    <scope>NUCLEOTIDE SEQUENCE [LARGE SCALE GENOMIC DNA]</scope>
    <source>
        <strain evidence="8 9">DSM 20623</strain>
    </source>
</reference>
<dbReference type="Pfam" id="PF00255">
    <property type="entry name" value="GSHPx"/>
    <property type="match status" value="1"/>
</dbReference>
<dbReference type="PRINTS" id="PR01011">
    <property type="entry name" value="GLUTPROXDASE"/>
</dbReference>
<keyword evidence="3 7" id="KW-0575">Peroxidase</keyword>
<dbReference type="PANTHER" id="PTHR11592">
    <property type="entry name" value="GLUTATHIONE PEROXIDASE"/>
    <property type="match status" value="1"/>
</dbReference>
<dbReference type="SUPFAM" id="SSF52833">
    <property type="entry name" value="Thioredoxin-like"/>
    <property type="match status" value="1"/>
</dbReference>
<evidence type="ECO:0000313" key="8">
    <source>
        <dbReference type="EMBL" id="KRN57237.1"/>
    </source>
</evidence>
<dbReference type="PATRIC" id="fig|1449336.4.peg.221"/>
<dbReference type="PIRSF" id="PIRSF000303">
    <property type="entry name" value="Glutathion_perox"/>
    <property type="match status" value="1"/>
</dbReference>
<dbReference type="InterPro" id="IPR029760">
    <property type="entry name" value="GPX_CS"/>
</dbReference>
<dbReference type="CDD" id="cd00340">
    <property type="entry name" value="GSH_Peroxidase"/>
    <property type="match status" value="1"/>
</dbReference>
<dbReference type="PROSITE" id="PS00763">
    <property type="entry name" value="GLUTATHIONE_PEROXID_2"/>
    <property type="match status" value="1"/>
</dbReference>
<comment type="similarity">
    <text evidence="2 7">Belongs to the glutathione peroxidase family.</text>
</comment>
<gene>
    <name evidence="8" type="ORF">IV74_GL000218</name>
</gene>
<dbReference type="FunFam" id="3.40.30.10:FF:000010">
    <property type="entry name" value="Glutathione peroxidase"/>
    <property type="match status" value="1"/>
</dbReference>
<dbReference type="EMBL" id="JQBS01000007">
    <property type="protein sequence ID" value="KRN57237.1"/>
    <property type="molecule type" value="Genomic_DNA"/>
</dbReference>
<dbReference type="GO" id="GO:0004602">
    <property type="term" value="F:glutathione peroxidase activity"/>
    <property type="evidence" value="ECO:0007669"/>
    <property type="project" value="UniProtKB-EC"/>
</dbReference>
<evidence type="ECO:0000256" key="6">
    <source>
        <dbReference type="PIRSR" id="PIRSR000303-1"/>
    </source>
</evidence>
<dbReference type="GO" id="GO:0034599">
    <property type="term" value="P:cellular response to oxidative stress"/>
    <property type="evidence" value="ECO:0007669"/>
    <property type="project" value="TreeGrafter"/>
</dbReference>
<proteinExistence type="inferred from homology"/>
<organism evidence="8 9">
    <name type="scientific">Carnobacterium divergens DSM 20623</name>
    <dbReference type="NCBI Taxonomy" id="1449336"/>
    <lineage>
        <taxon>Bacteria</taxon>
        <taxon>Bacillati</taxon>
        <taxon>Bacillota</taxon>
        <taxon>Bacilli</taxon>
        <taxon>Lactobacillales</taxon>
        <taxon>Carnobacteriaceae</taxon>
        <taxon>Carnobacterium</taxon>
    </lineage>
</organism>